<evidence type="ECO:0000256" key="5">
    <source>
        <dbReference type="ARBA" id="ARBA00023274"/>
    </source>
</evidence>
<sequence>MNVDPIADFLTRIRNAQQMQHPQVTMPSSSVRVDLARILKREGFISDLHVRKAGSHTNLELDLKYDRHGAPVISHLRRVSKRGRRVYAGWRDVRWVRSGLGIWILTTPQGIMTGQQARRARVGGEVLCEVW</sequence>
<dbReference type="PROSITE" id="PS00053">
    <property type="entry name" value="RIBOSOMAL_S8"/>
    <property type="match status" value="1"/>
</dbReference>
<evidence type="ECO:0000256" key="6">
    <source>
        <dbReference type="ARBA" id="ARBA00035258"/>
    </source>
</evidence>
<dbReference type="GO" id="GO:0005840">
    <property type="term" value="C:ribosome"/>
    <property type="evidence" value="ECO:0007669"/>
    <property type="project" value="UniProtKB-KW"/>
</dbReference>
<dbReference type="SUPFAM" id="SSF56047">
    <property type="entry name" value="Ribosomal protein S8"/>
    <property type="match status" value="1"/>
</dbReference>
<keyword evidence="3 8" id="KW-0694">RNA-binding</keyword>
<dbReference type="GO" id="GO:0005737">
    <property type="term" value="C:cytoplasm"/>
    <property type="evidence" value="ECO:0007669"/>
    <property type="project" value="UniProtKB-ARBA"/>
</dbReference>
<evidence type="ECO:0000256" key="3">
    <source>
        <dbReference type="ARBA" id="ARBA00022884"/>
    </source>
</evidence>
<dbReference type="NCBIfam" id="NF001109">
    <property type="entry name" value="PRK00136.1"/>
    <property type="match status" value="1"/>
</dbReference>
<gene>
    <name evidence="8 10" type="primary">rpsH</name>
    <name evidence="10" type="ORF">F4Y08_12535</name>
</gene>
<evidence type="ECO:0000256" key="8">
    <source>
        <dbReference type="HAMAP-Rule" id="MF_01302"/>
    </source>
</evidence>
<dbReference type="InterPro" id="IPR047863">
    <property type="entry name" value="Ribosomal_uS8_CS"/>
</dbReference>
<dbReference type="FunFam" id="3.30.1490.10:FF:000001">
    <property type="entry name" value="30S ribosomal protein S8"/>
    <property type="match status" value="1"/>
</dbReference>
<keyword evidence="4 8" id="KW-0689">Ribosomal protein</keyword>
<organism evidence="10">
    <name type="scientific">Caldilineaceae bacterium SB0662_bin_9</name>
    <dbReference type="NCBI Taxonomy" id="2605258"/>
    <lineage>
        <taxon>Bacteria</taxon>
        <taxon>Bacillati</taxon>
        <taxon>Chloroflexota</taxon>
        <taxon>Caldilineae</taxon>
        <taxon>Caldilineales</taxon>
        <taxon>Caldilineaceae</taxon>
    </lineage>
</organism>
<accession>A0A6B1DWQ7</accession>
<protein>
    <recommendedName>
        <fullName evidence="6 8">Small ribosomal subunit protein uS8</fullName>
    </recommendedName>
</protein>
<evidence type="ECO:0000313" key="10">
    <source>
        <dbReference type="EMBL" id="MYD91143.1"/>
    </source>
</evidence>
<dbReference type="GO" id="GO:0006412">
    <property type="term" value="P:translation"/>
    <property type="evidence" value="ECO:0007669"/>
    <property type="project" value="UniProtKB-UniRule"/>
</dbReference>
<comment type="function">
    <text evidence="8">One of the primary rRNA binding proteins, it binds directly to 16S rRNA central domain where it helps coordinate assembly of the platform of the 30S subunit.</text>
</comment>
<dbReference type="Pfam" id="PF00410">
    <property type="entry name" value="Ribosomal_S8"/>
    <property type="match status" value="1"/>
</dbReference>
<dbReference type="GO" id="GO:1990904">
    <property type="term" value="C:ribonucleoprotein complex"/>
    <property type="evidence" value="ECO:0007669"/>
    <property type="project" value="UniProtKB-KW"/>
</dbReference>
<dbReference type="InterPro" id="IPR035987">
    <property type="entry name" value="Ribosomal_uS8_sf"/>
</dbReference>
<evidence type="ECO:0000256" key="1">
    <source>
        <dbReference type="ARBA" id="ARBA00006471"/>
    </source>
</evidence>
<comment type="caution">
    <text evidence="10">The sequence shown here is derived from an EMBL/GenBank/DDBJ whole genome shotgun (WGS) entry which is preliminary data.</text>
</comment>
<name>A0A6B1DWQ7_9CHLR</name>
<dbReference type="HAMAP" id="MF_01302_B">
    <property type="entry name" value="Ribosomal_uS8_B"/>
    <property type="match status" value="1"/>
</dbReference>
<keyword evidence="2 8" id="KW-0699">rRNA-binding</keyword>
<dbReference type="FunFam" id="3.30.1370.30:FF:000002">
    <property type="entry name" value="30S ribosomal protein S8"/>
    <property type="match status" value="1"/>
</dbReference>
<reference evidence="10" key="1">
    <citation type="submission" date="2019-09" db="EMBL/GenBank/DDBJ databases">
        <title>Characterisation of the sponge microbiome using genome-centric metagenomics.</title>
        <authorList>
            <person name="Engelberts J.P."/>
            <person name="Robbins S.J."/>
            <person name="De Goeij J.M."/>
            <person name="Aranda M."/>
            <person name="Bell S.C."/>
            <person name="Webster N.S."/>
        </authorList>
    </citation>
    <scope>NUCLEOTIDE SEQUENCE</scope>
    <source>
        <strain evidence="10">SB0662_bin_9</strain>
    </source>
</reference>
<evidence type="ECO:0000256" key="2">
    <source>
        <dbReference type="ARBA" id="ARBA00022730"/>
    </source>
</evidence>
<dbReference type="Gene3D" id="3.30.1370.30">
    <property type="match status" value="1"/>
</dbReference>
<comment type="similarity">
    <text evidence="1 8 9">Belongs to the universal ribosomal protein uS8 family.</text>
</comment>
<evidence type="ECO:0000256" key="7">
    <source>
        <dbReference type="ARBA" id="ARBA00046740"/>
    </source>
</evidence>
<dbReference type="PANTHER" id="PTHR11758">
    <property type="entry name" value="40S RIBOSOMAL PROTEIN S15A"/>
    <property type="match status" value="1"/>
</dbReference>
<evidence type="ECO:0000256" key="9">
    <source>
        <dbReference type="RuleBase" id="RU003660"/>
    </source>
</evidence>
<dbReference type="AlphaFoldDB" id="A0A6B1DWQ7"/>
<dbReference type="Gene3D" id="3.30.1490.10">
    <property type="match status" value="1"/>
</dbReference>
<comment type="subunit">
    <text evidence="7 8">Part of the 30S ribosomal subunit. Contacts proteins S5 and S12.</text>
</comment>
<dbReference type="GO" id="GO:0003735">
    <property type="term" value="F:structural constituent of ribosome"/>
    <property type="evidence" value="ECO:0007669"/>
    <property type="project" value="InterPro"/>
</dbReference>
<dbReference type="EMBL" id="VXPY01000087">
    <property type="protein sequence ID" value="MYD91143.1"/>
    <property type="molecule type" value="Genomic_DNA"/>
</dbReference>
<keyword evidence="5 8" id="KW-0687">Ribonucleoprotein</keyword>
<dbReference type="InterPro" id="IPR000630">
    <property type="entry name" value="Ribosomal_uS8"/>
</dbReference>
<dbReference type="GO" id="GO:0019843">
    <property type="term" value="F:rRNA binding"/>
    <property type="evidence" value="ECO:0007669"/>
    <property type="project" value="UniProtKB-UniRule"/>
</dbReference>
<proteinExistence type="inferred from homology"/>
<evidence type="ECO:0000256" key="4">
    <source>
        <dbReference type="ARBA" id="ARBA00022980"/>
    </source>
</evidence>